<dbReference type="InterPro" id="IPR016187">
    <property type="entry name" value="CTDL_fold"/>
</dbReference>
<reference evidence="3" key="1">
    <citation type="submission" date="2012-11" db="EMBL/GenBank/DDBJ databases">
        <authorList>
            <person name="Lucero-Rivera Y.E."/>
            <person name="Tovar-Ramirez D."/>
        </authorList>
    </citation>
    <scope>NUCLEOTIDE SEQUENCE [LARGE SCALE GENOMIC DNA]</scope>
    <source>
        <strain evidence="3">Araruama</strain>
    </source>
</reference>
<dbReference type="InterPro" id="IPR042095">
    <property type="entry name" value="SUMF_sf"/>
</dbReference>
<comment type="caution">
    <text evidence="2">The sequence shown here is derived from an EMBL/GenBank/DDBJ whole genome shotgun (WGS) entry which is preliminary data.</text>
</comment>
<name>A0A1V1PCR4_9BACT</name>
<feature type="domain" description="Sulfatase-modifying factor enzyme-like" evidence="1">
    <location>
        <begin position="7"/>
        <end position="95"/>
    </location>
</feature>
<dbReference type="InterPro" id="IPR051043">
    <property type="entry name" value="Sulfatase_Mod_Factor_Kinase"/>
</dbReference>
<proteinExistence type="predicted"/>
<sequence length="101" mass="11379">MGWYCGNSDSKTHLVAQKQANVWGLFDMHGNVWEWCNDWYESYPDISVTDPRGPSTGSNRVIRGGSYNTIAQACRSAYRSYGSPGGRVNYFGFRLSMLLNP</sequence>
<evidence type="ECO:0000259" key="1">
    <source>
        <dbReference type="Pfam" id="PF03781"/>
    </source>
</evidence>
<dbReference type="Proteomes" id="UP000189670">
    <property type="component" value="Unassembled WGS sequence"/>
</dbReference>
<dbReference type="EMBL" id="ATBP01000134">
    <property type="protein sequence ID" value="ETR72564.1"/>
    <property type="molecule type" value="Genomic_DNA"/>
</dbReference>
<gene>
    <name evidence="2" type="ORF">OMM_07435</name>
</gene>
<accession>A0A1V1PCR4</accession>
<dbReference type="InterPro" id="IPR005532">
    <property type="entry name" value="SUMF_dom"/>
</dbReference>
<dbReference type="Gene3D" id="3.90.1580.10">
    <property type="entry name" value="paralog of FGE (formylglycine-generating enzyme)"/>
    <property type="match status" value="1"/>
</dbReference>
<organism evidence="2 3">
    <name type="scientific">Candidatus Magnetoglobus multicellularis str. Araruama</name>
    <dbReference type="NCBI Taxonomy" id="890399"/>
    <lineage>
        <taxon>Bacteria</taxon>
        <taxon>Pseudomonadati</taxon>
        <taxon>Thermodesulfobacteriota</taxon>
        <taxon>Desulfobacteria</taxon>
        <taxon>Desulfobacterales</taxon>
        <taxon>Desulfobacteraceae</taxon>
        <taxon>Candidatus Magnetoglobus</taxon>
    </lineage>
</organism>
<evidence type="ECO:0000313" key="2">
    <source>
        <dbReference type="EMBL" id="ETR72564.1"/>
    </source>
</evidence>
<evidence type="ECO:0000313" key="3">
    <source>
        <dbReference type="Proteomes" id="UP000189670"/>
    </source>
</evidence>
<dbReference type="GO" id="GO:0120147">
    <property type="term" value="F:formylglycine-generating oxidase activity"/>
    <property type="evidence" value="ECO:0007669"/>
    <property type="project" value="TreeGrafter"/>
</dbReference>
<dbReference type="Pfam" id="PF03781">
    <property type="entry name" value="FGE-sulfatase"/>
    <property type="match status" value="1"/>
</dbReference>
<protein>
    <recommendedName>
        <fullName evidence="1">Sulfatase-modifying factor enzyme-like domain-containing protein</fullName>
    </recommendedName>
</protein>
<dbReference type="SUPFAM" id="SSF56436">
    <property type="entry name" value="C-type lectin-like"/>
    <property type="match status" value="1"/>
</dbReference>
<dbReference type="PANTHER" id="PTHR23150:SF19">
    <property type="entry name" value="FORMYLGLYCINE-GENERATING ENZYME"/>
    <property type="match status" value="1"/>
</dbReference>
<dbReference type="AlphaFoldDB" id="A0A1V1PCR4"/>
<dbReference type="PANTHER" id="PTHR23150">
    <property type="entry name" value="SULFATASE MODIFYING FACTOR 1, 2"/>
    <property type="match status" value="1"/>
</dbReference>